<evidence type="ECO:0000256" key="4">
    <source>
        <dbReference type="ARBA" id="ARBA00022723"/>
    </source>
</evidence>
<keyword evidence="5" id="KW-0862">Zinc</keyword>
<evidence type="ECO:0000259" key="10">
    <source>
        <dbReference type="Pfam" id="PF12323"/>
    </source>
</evidence>
<evidence type="ECO:0000256" key="5">
    <source>
        <dbReference type="ARBA" id="ARBA00022833"/>
    </source>
</evidence>
<feature type="domain" description="Probable transposase IS891/IS1136/IS1341" evidence="8">
    <location>
        <begin position="172"/>
        <end position="285"/>
    </location>
</feature>
<dbReference type="NCBIfam" id="TIGR01766">
    <property type="entry name" value="IS200/IS605 family accessory protein TnpB-like domain"/>
    <property type="match status" value="1"/>
</dbReference>
<proteinExistence type="inferred from homology"/>
<accession>A0A3B0V6B4</accession>
<evidence type="ECO:0000256" key="7">
    <source>
        <dbReference type="ARBA" id="ARBA00023172"/>
    </source>
</evidence>
<sequence>MASSTLQTMNIRKACKFKLKTTGDIEQKFNIFSGHTRFVWNKVLAMSIARLENKQNIFWYNESAHWLTLWKQSEDYGFLKECHSQVLQQKLKDLDKAFKDCFDKKQPLKRLPRFKKKHQSNAFRYVQGFKFNNRRVYLPKIGWVGFFKSQEIVGTPKNVTISKGANGWFMSVQVETTVIAKSKATTAIGVDLGVKQFVTCSDGLVVAPVNSGKANKTKLAKLQRNLARKVKFSNNWRKQKLKITKLHTKIKNTRHDFLHKTSNELSKNHAIIFVEDLKISNMSKSAKGDLENPGRNVKAKSGLNRVILEQAWSEFVRQLEYKSQWQGNEVHKVNPKYTSQKCSCCGYTDKLNRKTQEVFNCLVCNHKENADINASKNILAVGHTVLACGEETVVFSLKQEP</sequence>
<dbReference type="InterPro" id="IPR051399">
    <property type="entry name" value="RNA-guided_DNA_endo/Transpos"/>
</dbReference>
<evidence type="ECO:0000256" key="6">
    <source>
        <dbReference type="ARBA" id="ARBA00023125"/>
    </source>
</evidence>
<feature type="domain" description="Cas12f1-like TNB" evidence="9">
    <location>
        <begin position="312"/>
        <end position="378"/>
    </location>
</feature>
<evidence type="ECO:0000313" key="11">
    <source>
        <dbReference type="EMBL" id="VAW35903.1"/>
    </source>
</evidence>
<dbReference type="PANTHER" id="PTHR30405:SF25">
    <property type="entry name" value="RNA-GUIDED DNA ENDONUCLEASE INSQ-RELATED"/>
    <property type="match status" value="1"/>
</dbReference>
<dbReference type="InterPro" id="IPR001959">
    <property type="entry name" value="Transposase"/>
</dbReference>
<dbReference type="InterPro" id="IPR021027">
    <property type="entry name" value="Transposase_put_HTH"/>
</dbReference>
<evidence type="ECO:0000256" key="2">
    <source>
        <dbReference type="ARBA" id="ARBA00011044"/>
    </source>
</evidence>
<dbReference type="GO" id="GO:0046872">
    <property type="term" value="F:metal ion binding"/>
    <property type="evidence" value="ECO:0007669"/>
    <property type="project" value="UniProtKB-KW"/>
</dbReference>
<dbReference type="GO" id="GO:0003677">
    <property type="term" value="F:DNA binding"/>
    <property type="evidence" value="ECO:0007669"/>
    <property type="project" value="UniProtKB-KW"/>
</dbReference>
<dbReference type="GO" id="GO:0032196">
    <property type="term" value="P:transposition"/>
    <property type="evidence" value="ECO:0007669"/>
    <property type="project" value="UniProtKB-KW"/>
</dbReference>
<evidence type="ECO:0000256" key="1">
    <source>
        <dbReference type="ARBA" id="ARBA00008761"/>
    </source>
</evidence>
<dbReference type="InterPro" id="IPR010095">
    <property type="entry name" value="Cas12f1-like_TNB"/>
</dbReference>
<dbReference type="Pfam" id="PF01385">
    <property type="entry name" value="OrfB_IS605"/>
    <property type="match status" value="1"/>
</dbReference>
<dbReference type="AlphaFoldDB" id="A0A3B0V6B4"/>
<reference evidence="11" key="1">
    <citation type="submission" date="2018-06" db="EMBL/GenBank/DDBJ databases">
        <authorList>
            <person name="Zhirakovskaya E."/>
        </authorList>
    </citation>
    <scope>NUCLEOTIDE SEQUENCE</scope>
</reference>
<feature type="domain" description="Transposase putative helix-turn-helix" evidence="10">
    <location>
        <begin position="9"/>
        <end position="53"/>
    </location>
</feature>
<protein>
    <submittedName>
        <fullName evidence="11">Mobile element protein</fullName>
    </submittedName>
</protein>
<evidence type="ECO:0000256" key="3">
    <source>
        <dbReference type="ARBA" id="ARBA00022578"/>
    </source>
</evidence>
<keyword evidence="6" id="KW-0238">DNA-binding</keyword>
<organism evidence="11">
    <name type="scientific">hydrothermal vent metagenome</name>
    <dbReference type="NCBI Taxonomy" id="652676"/>
    <lineage>
        <taxon>unclassified sequences</taxon>
        <taxon>metagenomes</taxon>
        <taxon>ecological metagenomes</taxon>
    </lineage>
</organism>
<dbReference type="Pfam" id="PF12323">
    <property type="entry name" value="HTH_OrfB_IS605"/>
    <property type="match status" value="1"/>
</dbReference>
<keyword evidence="3" id="KW-0815">Transposition</keyword>
<dbReference type="GO" id="GO:0006310">
    <property type="term" value="P:DNA recombination"/>
    <property type="evidence" value="ECO:0007669"/>
    <property type="project" value="UniProtKB-KW"/>
</dbReference>
<keyword evidence="4" id="KW-0479">Metal-binding</keyword>
<dbReference type="EMBL" id="UOEW01000119">
    <property type="protein sequence ID" value="VAW35903.1"/>
    <property type="molecule type" value="Genomic_DNA"/>
</dbReference>
<gene>
    <name evidence="11" type="ORF">MNBD_GAMMA01-291</name>
</gene>
<dbReference type="NCBIfam" id="NF040570">
    <property type="entry name" value="guided_TnpB"/>
    <property type="match status" value="1"/>
</dbReference>
<comment type="similarity">
    <text evidence="2">In the N-terminal section; belongs to the transposase 2 family.</text>
</comment>
<keyword evidence="7" id="KW-0233">DNA recombination</keyword>
<dbReference type="PANTHER" id="PTHR30405">
    <property type="entry name" value="TRANSPOSASE"/>
    <property type="match status" value="1"/>
</dbReference>
<evidence type="ECO:0000259" key="9">
    <source>
        <dbReference type="Pfam" id="PF07282"/>
    </source>
</evidence>
<dbReference type="Pfam" id="PF07282">
    <property type="entry name" value="Cas12f1-like_TNB"/>
    <property type="match status" value="1"/>
</dbReference>
<evidence type="ECO:0000259" key="8">
    <source>
        <dbReference type="Pfam" id="PF01385"/>
    </source>
</evidence>
<comment type="similarity">
    <text evidence="1">In the C-terminal section; belongs to the transposase 35 family.</text>
</comment>
<name>A0A3B0V6B4_9ZZZZ</name>